<name>A0A397IBY9_9GLOM</name>
<accession>A0A397IBY9</accession>
<evidence type="ECO:0000313" key="2">
    <source>
        <dbReference type="Proteomes" id="UP000266861"/>
    </source>
</evidence>
<comment type="caution">
    <text evidence="1">The sequence shown here is derived from an EMBL/GenBank/DDBJ whole genome shotgun (WGS) entry which is preliminary data.</text>
</comment>
<dbReference type="OrthoDB" id="10479707at2759"/>
<reference evidence="1 2" key="1">
    <citation type="submission" date="2018-08" db="EMBL/GenBank/DDBJ databases">
        <title>Genome and evolution of the arbuscular mycorrhizal fungus Diversispora epigaea (formerly Glomus versiforme) and its bacterial endosymbionts.</title>
        <authorList>
            <person name="Sun X."/>
            <person name="Fei Z."/>
            <person name="Harrison M."/>
        </authorList>
    </citation>
    <scope>NUCLEOTIDE SEQUENCE [LARGE SCALE GENOMIC DNA]</scope>
    <source>
        <strain evidence="1 2">IT104</strain>
    </source>
</reference>
<sequence>MEYNPEIDGNFQTNNHERNIKVKPEWWGLMLEEEKNFKIEISTNILIWNKGINETKDGKKEKKKKFINLK</sequence>
<dbReference type="AlphaFoldDB" id="A0A397IBY9"/>
<dbReference type="Proteomes" id="UP000266861">
    <property type="component" value="Unassembled WGS sequence"/>
</dbReference>
<gene>
    <name evidence="1" type="ORF">Glove_265g25</name>
</gene>
<dbReference type="EMBL" id="PQFF01000242">
    <property type="protein sequence ID" value="RHZ70864.1"/>
    <property type="molecule type" value="Genomic_DNA"/>
</dbReference>
<proteinExistence type="predicted"/>
<protein>
    <submittedName>
        <fullName evidence="1">Uncharacterized protein</fullName>
    </submittedName>
</protein>
<keyword evidence="2" id="KW-1185">Reference proteome</keyword>
<organism evidence="1 2">
    <name type="scientific">Diversispora epigaea</name>
    <dbReference type="NCBI Taxonomy" id="1348612"/>
    <lineage>
        <taxon>Eukaryota</taxon>
        <taxon>Fungi</taxon>
        <taxon>Fungi incertae sedis</taxon>
        <taxon>Mucoromycota</taxon>
        <taxon>Glomeromycotina</taxon>
        <taxon>Glomeromycetes</taxon>
        <taxon>Diversisporales</taxon>
        <taxon>Diversisporaceae</taxon>
        <taxon>Diversispora</taxon>
    </lineage>
</organism>
<evidence type="ECO:0000313" key="1">
    <source>
        <dbReference type="EMBL" id="RHZ70864.1"/>
    </source>
</evidence>